<sequence>MDGYSQPCKLRTNGREMIRINGVYMYIINECGQVGAMLGFHPMVIVMYEDTADLEPVKGYLRVGRWIYPLARSFSPIYIWGPGNMIMPEPFSQLTKPVYIVIRLPIGMSRHQKDALYNIIDVNAHLQGQFSNLTVEEIKAMDKLFELTEITPYDKLLLDEIERGISQPGTEYLKDLYKDKMKHKLNAYKEESGRLSVAFSNSKSGKLNIQRYIFHNQFSKNPNKSLQNGQGDKPFSENTCLPTISKYEKLSSRINWPGGWPEMYKLPLGKGNVMRLYILGPRDAQHIEISRVMEWIPVTQIILSSVNTAFREQVRLRKEKELHGIPPSFEGRPLRLLKGWGAAQNLNRFGVAAKSETFIKVPLKDISKLDPGHIQLKQSTTTLQNLEMAADLFDYAIDNCKLYLISYSYDDINLKKDKFPTLDGPLVLRTLLIRYEKLCWTFIKLMTISETIDNDLVYTKSNHYTERLHEDCEHHYPKLRPRNPMLDPKYPYAREPSVYSVSSIG</sequence>
<reference evidence="1" key="1">
    <citation type="submission" date="2022-06" db="EMBL/GenBank/DDBJ databases">
        <authorList>
            <person name="Berger JAMES D."/>
            <person name="Berger JAMES D."/>
        </authorList>
    </citation>
    <scope>NUCLEOTIDE SEQUENCE [LARGE SCALE GENOMIC DNA]</scope>
</reference>
<reference evidence="2" key="2">
    <citation type="submission" date="2023-11" db="UniProtKB">
        <authorList>
            <consortium name="WormBaseParasite"/>
        </authorList>
    </citation>
    <scope>IDENTIFICATION</scope>
</reference>
<proteinExistence type="predicted"/>
<keyword evidence="1" id="KW-1185">Reference proteome</keyword>
<protein>
    <submittedName>
        <fullName evidence="2">Uncharacterized protein</fullName>
    </submittedName>
</protein>
<dbReference type="WBParaSite" id="TREG1_71770.1">
    <property type="protein sequence ID" value="TREG1_71770.1"/>
    <property type="gene ID" value="TREG1_71770"/>
</dbReference>
<dbReference type="Proteomes" id="UP000050795">
    <property type="component" value="Unassembled WGS sequence"/>
</dbReference>
<organism evidence="1 2">
    <name type="scientific">Trichobilharzia regenti</name>
    <name type="common">Nasal bird schistosome</name>
    <dbReference type="NCBI Taxonomy" id="157069"/>
    <lineage>
        <taxon>Eukaryota</taxon>
        <taxon>Metazoa</taxon>
        <taxon>Spiralia</taxon>
        <taxon>Lophotrochozoa</taxon>
        <taxon>Platyhelminthes</taxon>
        <taxon>Trematoda</taxon>
        <taxon>Digenea</taxon>
        <taxon>Strigeidida</taxon>
        <taxon>Schistosomatoidea</taxon>
        <taxon>Schistosomatidae</taxon>
        <taxon>Trichobilharzia</taxon>
    </lineage>
</organism>
<dbReference type="AlphaFoldDB" id="A0AA85K5L2"/>
<name>A0AA85K5L2_TRIRE</name>
<evidence type="ECO:0000313" key="2">
    <source>
        <dbReference type="WBParaSite" id="TREG1_71770.1"/>
    </source>
</evidence>
<accession>A0AA85K5L2</accession>
<evidence type="ECO:0000313" key="1">
    <source>
        <dbReference type="Proteomes" id="UP000050795"/>
    </source>
</evidence>